<evidence type="ECO:0000313" key="2">
    <source>
        <dbReference type="EMBL" id="MCT2585955.1"/>
    </source>
</evidence>
<dbReference type="RefSeq" id="WP_260193700.1">
    <property type="nucleotide sequence ID" value="NZ_JAFFZE010000016.1"/>
</dbReference>
<feature type="domain" description="Mycothiol-dependent maleylpyruvate isomerase metal-binding" evidence="1">
    <location>
        <begin position="15"/>
        <end position="132"/>
    </location>
</feature>
<comment type="caution">
    <text evidence="2">The sequence shown here is derived from an EMBL/GenBank/DDBJ whole genome shotgun (WGS) entry which is preliminary data.</text>
</comment>
<reference evidence="2 3" key="1">
    <citation type="submission" date="2021-02" db="EMBL/GenBank/DDBJ databases">
        <title>Actinophytocola xerophila sp. nov., isolated from soil of cotton cropping field.</title>
        <authorList>
            <person name="Huang R."/>
            <person name="Chen X."/>
            <person name="Ge X."/>
            <person name="Liu W."/>
        </authorList>
    </citation>
    <scope>NUCLEOTIDE SEQUENCE [LARGE SCALE GENOMIC DNA]</scope>
    <source>
        <strain evidence="2 3">S1-96</strain>
    </source>
</reference>
<keyword evidence="2" id="KW-0413">Isomerase</keyword>
<organism evidence="2 3">
    <name type="scientific">Actinophytocola gossypii</name>
    <dbReference type="NCBI Taxonomy" id="2812003"/>
    <lineage>
        <taxon>Bacteria</taxon>
        <taxon>Bacillati</taxon>
        <taxon>Actinomycetota</taxon>
        <taxon>Actinomycetes</taxon>
        <taxon>Pseudonocardiales</taxon>
        <taxon>Pseudonocardiaceae</taxon>
    </lineage>
</organism>
<evidence type="ECO:0000259" key="1">
    <source>
        <dbReference type="Pfam" id="PF11716"/>
    </source>
</evidence>
<sequence length="242" mass="26290">MPEWTPRRWTEVFGEQAASFRAAVAQADLAAPVPSCPGWTFTELTVHVARFLAQVTRYLSSGSTVQLRPVAPAPVLDPLGHLDDELAQATVALGAAPGNRPVWTFSPAAPDLARVWHRRAAHELNLRRWDAQAALRTLDPTDPDQATDAIDELLGTLLAARQLLDAPPSNTGTAVVSTTDRPHAWFVRLLPGQAPEVRAANPDEPADAYLTGKAANLLYQLWGRMQLTGSGDERVLRALRMS</sequence>
<proteinExistence type="predicted"/>
<dbReference type="GO" id="GO:0016853">
    <property type="term" value="F:isomerase activity"/>
    <property type="evidence" value="ECO:0007669"/>
    <property type="project" value="UniProtKB-KW"/>
</dbReference>
<protein>
    <submittedName>
        <fullName evidence="2">Maleylpyruvate isomerase N-terminal domain-containing protein</fullName>
    </submittedName>
</protein>
<keyword evidence="3" id="KW-1185">Reference proteome</keyword>
<dbReference type="Proteomes" id="UP001156441">
    <property type="component" value="Unassembled WGS sequence"/>
</dbReference>
<dbReference type="EMBL" id="JAFFZE010000016">
    <property type="protein sequence ID" value="MCT2585955.1"/>
    <property type="molecule type" value="Genomic_DNA"/>
</dbReference>
<accession>A0ABT2JEU0</accession>
<dbReference type="PANTHER" id="PTHR40758">
    <property type="entry name" value="CONSERVED PROTEIN"/>
    <property type="match status" value="1"/>
</dbReference>
<gene>
    <name evidence="2" type="ORF">JT362_22820</name>
</gene>
<dbReference type="Pfam" id="PF11716">
    <property type="entry name" value="MDMPI_N"/>
    <property type="match status" value="1"/>
</dbReference>
<dbReference type="PANTHER" id="PTHR40758:SF1">
    <property type="entry name" value="CONSERVED PROTEIN"/>
    <property type="match status" value="1"/>
</dbReference>
<name>A0ABT2JEU0_9PSEU</name>
<dbReference type="InterPro" id="IPR024344">
    <property type="entry name" value="MDMPI_metal-binding"/>
</dbReference>
<evidence type="ECO:0000313" key="3">
    <source>
        <dbReference type="Proteomes" id="UP001156441"/>
    </source>
</evidence>